<dbReference type="PANTHER" id="PTHR31338">
    <property type="entry name" value="POLYKETIDE CYCLASE/DEHYDRASE AND LIPID TRANSPORT SUPERFAMILY PROTEIN"/>
    <property type="match status" value="1"/>
</dbReference>
<gene>
    <name evidence="3" type="ORF">CK203_011594</name>
</gene>
<proteinExistence type="inferred from homology"/>
<dbReference type="GO" id="GO:0006952">
    <property type="term" value="P:defense response"/>
    <property type="evidence" value="ECO:0007669"/>
    <property type="project" value="InterPro"/>
</dbReference>
<feature type="domain" description="Bet v I/Major latex protein" evidence="2">
    <location>
        <begin position="16"/>
        <end position="68"/>
    </location>
</feature>
<reference evidence="3 4" key="1">
    <citation type="journal article" date="2018" name="PLoS Genet.">
        <title>Population sequencing reveals clonal diversity and ancestral inbreeding in the grapevine cultivar Chardonnay.</title>
        <authorList>
            <person name="Roach M.J."/>
            <person name="Johnson D.L."/>
            <person name="Bohlmann J."/>
            <person name="van Vuuren H.J."/>
            <person name="Jones S.J."/>
            <person name="Pretorius I.S."/>
            <person name="Schmidt S.A."/>
            <person name="Borneman A.R."/>
        </authorList>
    </citation>
    <scope>NUCLEOTIDE SEQUENCE [LARGE SCALE GENOMIC DNA]</scope>
    <source>
        <strain evidence="4">cv. Chardonnay</strain>
        <tissue evidence="3">Leaf</tissue>
    </source>
</reference>
<dbReference type="InterPro" id="IPR023393">
    <property type="entry name" value="START-like_dom_sf"/>
</dbReference>
<dbReference type="PANTHER" id="PTHR31338:SF16">
    <property type="entry name" value="POLYKETIDE CYCLASE_DEHYDRASE AND LIPID TRANSPORT SUPERFAMILY PROTEIN"/>
    <property type="match status" value="1"/>
</dbReference>
<evidence type="ECO:0000256" key="1">
    <source>
        <dbReference type="ARBA" id="ARBA00038242"/>
    </source>
</evidence>
<comment type="caution">
    <text evidence="3">The sequence shown here is derived from an EMBL/GenBank/DDBJ whole genome shotgun (WGS) entry which is preliminary data.</text>
</comment>
<organism evidence="3 4">
    <name type="scientific">Vitis vinifera</name>
    <name type="common">Grape</name>
    <dbReference type="NCBI Taxonomy" id="29760"/>
    <lineage>
        <taxon>Eukaryota</taxon>
        <taxon>Viridiplantae</taxon>
        <taxon>Streptophyta</taxon>
        <taxon>Embryophyta</taxon>
        <taxon>Tracheophyta</taxon>
        <taxon>Spermatophyta</taxon>
        <taxon>Magnoliopsida</taxon>
        <taxon>eudicotyledons</taxon>
        <taxon>Gunneridae</taxon>
        <taxon>Pentapetalae</taxon>
        <taxon>rosids</taxon>
        <taxon>Vitales</taxon>
        <taxon>Vitaceae</taxon>
        <taxon>Viteae</taxon>
        <taxon>Vitis</taxon>
    </lineage>
</organism>
<comment type="similarity">
    <text evidence="1">Belongs to the MLP family.</text>
</comment>
<evidence type="ECO:0000313" key="4">
    <source>
        <dbReference type="Proteomes" id="UP000288805"/>
    </source>
</evidence>
<evidence type="ECO:0000313" key="3">
    <source>
        <dbReference type="EMBL" id="RVX12668.1"/>
    </source>
</evidence>
<dbReference type="EMBL" id="QGNW01000027">
    <property type="protein sequence ID" value="RVX12668.1"/>
    <property type="molecule type" value="Genomic_DNA"/>
</dbReference>
<sequence>MSSLKSSGAKHTNFLISALIKHKVEVHEGDWETQGSVKHWSYTIGGNSVSIKETMESMDEENRSITFGFGWGGAERLQELQVYHASDTKGGGLLGEMDR</sequence>
<name>A0A438JUT5_VITVI</name>
<protein>
    <recommendedName>
        <fullName evidence="2">Bet v I/Major latex protein domain-containing protein</fullName>
    </recommendedName>
</protein>
<dbReference type="Pfam" id="PF00407">
    <property type="entry name" value="Bet_v_1"/>
    <property type="match status" value="1"/>
</dbReference>
<dbReference type="Proteomes" id="UP000288805">
    <property type="component" value="Unassembled WGS sequence"/>
</dbReference>
<evidence type="ECO:0000259" key="2">
    <source>
        <dbReference type="Pfam" id="PF00407"/>
    </source>
</evidence>
<dbReference type="InterPro" id="IPR052006">
    <property type="entry name" value="MLP-like"/>
</dbReference>
<dbReference type="SUPFAM" id="SSF55961">
    <property type="entry name" value="Bet v1-like"/>
    <property type="match status" value="1"/>
</dbReference>
<dbReference type="InterPro" id="IPR000916">
    <property type="entry name" value="Bet_v_I/MLP"/>
</dbReference>
<accession>A0A438JUT5</accession>
<dbReference type="Gene3D" id="3.30.530.20">
    <property type="match status" value="1"/>
</dbReference>
<dbReference type="AlphaFoldDB" id="A0A438JUT5"/>